<sequence>MSHLHKSAFVRYVAHARNGAICNGWSARAGVKKQKTPGAANRWFVIDTWSLF</sequence>
<reference evidence="1" key="1">
    <citation type="submission" date="2018-05" db="EMBL/GenBank/DDBJ databases">
        <authorList>
            <person name="Lanie J.A."/>
            <person name="Ng W.-L."/>
            <person name="Kazmierczak K.M."/>
            <person name="Andrzejewski T.M."/>
            <person name="Davidsen T.M."/>
            <person name="Wayne K.J."/>
            <person name="Tettelin H."/>
            <person name="Glass J.I."/>
            <person name="Rusch D."/>
            <person name="Podicherti R."/>
            <person name="Tsui H.-C.T."/>
            <person name="Winkler M.E."/>
        </authorList>
    </citation>
    <scope>NUCLEOTIDE SEQUENCE</scope>
    <source>
        <strain evidence="1">KNB</strain>
    </source>
</reference>
<dbReference type="EMBL" id="LS423452">
    <property type="protein sequence ID" value="SPS04717.1"/>
    <property type="molecule type" value="Genomic_DNA"/>
</dbReference>
<dbReference type="AlphaFoldDB" id="A0A2X0QTA7"/>
<gene>
    <name evidence="1" type="ORF">NITFAB_0306</name>
</gene>
<accession>A0A2X0QTA7</accession>
<organism evidence="1">
    <name type="scientific">Candidatus Nitrotoga fabula</name>
    <dbReference type="NCBI Taxonomy" id="2182327"/>
    <lineage>
        <taxon>Bacteria</taxon>
        <taxon>Pseudomonadati</taxon>
        <taxon>Pseudomonadota</taxon>
        <taxon>Betaproteobacteria</taxon>
        <taxon>Nitrosomonadales</taxon>
        <taxon>Gallionellaceae</taxon>
        <taxon>Candidatus Nitrotoga</taxon>
    </lineage>
</organism>
<name>A0A2X0QTA7_9PROT</name>
<evidence type="ECO:0000313" key="1">
    <source>
        <dbReference type="EMBL" id="SPS04717.1"/>
    </source>
</evidence>
<protein>
    <submittedName>
        <fullName evidence="1">Uncharacterized protein</fullName>
    </submittedName>
</protein>
<proteinExistence type="predicted"/>